<evidence type="ECO:0000259" key="2">
    <source>
        <dbReference type="Pfam" id="PF03551"/>
    </source>
</evidence>
<sequence>MKSRGESLEFALLGLLAQNSLHGYELRKRIGAIYGPFRALSFSVLYPALRRLVEGGLIAEAALGERGGLSRRSRIVYAITEAGKNHFAEMAEGAGPESWGDESFGIRFAFFSPTSASNRVRIMEGRLTRLREKVAMLKDELNRDPIGMDRYFLEWRRHSLETAEREIAWLEEMIKSERKSS</sequence>
<accession>A0A6J6D745</accession>
<feature type="domain" description="Transcription regulator PadR N-terminal" evidence="2">
    <location>
        <begin position="12"/>
        <end position="88"/>
    </location>
</feature>
<reference evidence="3" key="1">
    <citation type="submission" date="2020-05" db="EMBL/GenBank/DDBJ databases">
        <authorList>
            <person name="Chiriac C."/>
            <person name="Salcher M."/>
            <person name="Ghai R."/>
            <person name="Kavagutti S V."/>
        </authorList>
    </citation>
    <scope>NUCLEOTIDE SEQUENCE</scope>
</reference>
<evidence type="ECO:0000313" key="3">
    <source>
        <dbReference type="EMBL" id="CAB4559125.1"/>
    </source>
</evidence>
<dbReference type="InterPro" id="IPR036388">
    <property type="entry name" value="WH-like_DNA-bd_sf"/>
</dbReference>
<dbReference type="AlphaFoldDB" id="A0A6J6D745"/>
<organism evidence="3">
    <name type="scientific">freshwater metagenome</name>
    <dbReference type="NCBI Taxonomy" id="449393"/>
    <lineage>
        <taxon>unclassified sequences</taxon>
        <taxon>metagenomes</taxon>
        <taxon>ecological metagenomes</taxon>
    </lineage>
</organism>
<evidence type="ECO:0000256" key="1">
    <source>
        <dbReference type="SAM" id="Coils"/>
    </source>
</evidence>
<name>A0A6J6D745_9ZZZZ</name>
<dbReference type="EMBL" id="CAEZTJ010000002">
    <property type="protein sequence ID" value="CAB4559125.1"/>
    <property type="molecule type" value="Genomic_DNA"/>
</dbReference>
<dbReference type="Gene3D" id="1.10.10.10">
    <property type="entry name" value="Winged helix-like DNA-binding domain superfamily/Winged helix DNA-binding domain"/>
    <property type="match status" value="1"/>
</dbReference>
<protein>
    <submittedName>
        <fullName evidence="3">Unannotated protein</fullName>
    </submittedName>
</protein>
<dbReference type="Pfam" id="PF03551">
    <property type="entry name" value="PadR"/>
    <property type="match status" value="1"/>
</dbReference>
<keyword evidence="1" id="KW-0175">Coiled coil</keyword>
<dbReference type="InterPro" id="IPR005149">
    <property type="entry name" value="Tscrpt_reg_PadR_N"/>
</dbReference>
<proteinExistence type="predicted"/>
<dbReference type="PANTHER" id="PTHR43252">
    <property type="entry name" value="TRANSCRIPTIONAL REGULATOR YQJI"/>
    <property type="match status" value="1"/>
</dbReference>
<dbReference type="SUPFAM" id="SSF46785">
    <property type="entry name" value="Winged helix' DNA-binding domain"/>
    <property type="match status" value="1"/>
</dbReference>
<dbReference type="PANTHER" id="PTHR43252:SF6">
    <property type="entry name" value="NEGATIVE TRANSCRIPTION REGULATOR PADR"/>
    <property type="match status" value="1"/>
</dbReference>
<feature type="coiled-coil region" evidence="1">
    <location>
        <begin position="120"/>
        <end position="180"/>
    </location>
</feature>
<gene>
    <name evidence="3" type="ORF">UFOPK1650_00034</name>
</gene>
<dbReference type="InterPro" id="IPR036390">
    <property type="entry name" value="WH_DNA-bd_sf"/>
</dbReference>